<protein>
    <submittedName>
        <fullName evidence="1">Uncharacterized protein</fullName>
    </submittedName>
</protein>
<organism evidence="1">
    <name type="scientific">marine sediment metagenome</name>
    <dbReference type="NCBI Taxonomy" id="412755"/>
    <lineage>
        <taxon>unclassified sequences</taxon>
        <taxon>metagenomes</taxon>
        <taxon>ecological metagenomes</taxon>
    </lineage>
</organism>
<evidence type="ECO:0000313" key="1">
    <source>
        <dbReference type="EMBL" id="GAG32897.1"/>
    </source>
</evidence>
<sequence>MKPFNKRYKRTVPIKKVLTDHHKLMVRLKFKHDIKRLQNYIDTNDPILN</sequence>
<gene>
    <name evidence="1" type="ORF">S01H1_70356</name>
</gene>
<accession>X0XBU3</accession>
<dbReference type="EMBL" id="BARS01046783">
    <property type="protein sequence ID" value="GAG32897.1"/>
    <property type="molecule type" value="Genomic_DNA"/>
</dbReference>
<comment type="caution">
    <text evidence="1">The sequence shown here is derived from an EMBL/GenBank/DDBJ whole genome shotgun (WGS) entry which is preliminary data.</text>
</comment>
<reference evidence="1" key="1">
    <citation type="journal article" date="2014" name="Front. Microbiol.">
        <title>High frequency of phylogenetically diverse reductive dehalogenase-homologous genes in deep subseafloor sedimentary metagenomes.</title>
        <authorList>
            <person name="Kawai M."/>
            <person name="Futagami T."/>
            <person name="Toyoda A."/>
            <person name="Takaki Y."/>
            <person name="Nishi S."/>
            <person name="Hori S."/>
            <person name="Arai W."/>
            <person name="Tsubouchi T."/>
            <person name="Morono Y."/>
            <person name="Uchiyama I."/>
            <person name="Ito T."/>
            <person name="Fujiyama A."/>
            <person name="Inagaki F."/>
            <person name="Takami H."/>
        </authorList>
    </citation>
    <scope>NUCLEOTIDE SEQUENCE</scope>
    <source>
        <strain evidence="1">Expedition CK06-06</strain>
    </source>
</reference>
<dbReference type="AlphaFoldDB" id="X0XBU3"/>
<name>X0XBU3_9ZZZZ</name>
<proteinExistence type="predicted"/>